<dbReference type="InterPro" id="IPR008271">
    <property type="entry name" value="Ser/Thr_kinase_AS"/>
</dbReference>
<dbReference type="Proteomes" id="UP000053477">
    <property type="component" value="Unassembled WGS sequence"/>
</dbReference>
<dbReference type="InterPro" id="IPR000719">
    <property type="entry name" value="Prot_kinase_dom"/>
</dbReference>
<name>A0A0H2S9A2_9AGAM</name>
<reference evidence="3 4" key="1">
    <citation type="submission" date="2015-04" db="EMBL/GenBank/DDBJ databases">
        <title>Complete genome sequence of Schizopora paradoxa KUC8140, a cosmopolitan wood degrader in East Asia.</title>
        <authorList>
            <consortium name="DOE Joint Genome Institute"/>
            <person name="Min B."/>
            <person name="Park H."/>
            <person name="Jang Y."/>
            <person name="Kim J.-J."/>
            <person name="Kim K.H."/>
            <person name="Pangilinan J."/>
            <person name="Lipzen A."/>
            <person name="Riley R."/>
            <person name="Grigoriev I.V."/>
            <person name="Spatafora J.W."/>
            <person name="Choi I.-G."/>
        </authorList>
    </citation>
    <scope>NUCLEOTIDE SEQUENCE [LARGE SCALE GENOMIC DNA]</scope>
    <source>
        <strain evidence="3 4">KUC8140</strain>
    </source>
</reference>
<dbReference type="InParanoid" id="A0A0H2S9A2"/>
<dbReference type="GO" id="GO:0004674">
    <property type="term" value="F:protein serine/threonine kinase activity"/>
    <property type="evidence" value="ECO:0007669"/>
    <property type="project" value="TreeGrafter"/>
</dbReference>
<keyword evidence="3" id="KW-0808">Transferase</keyword>
<sequence>MFSSTSSSFLLHKRTPPSNATVDPCKGSNGKLNDFLKDLCDLDLSGDLYDESVYLNAHGGNCDIFTAKSRKHGNVTVAVKRIRVHILHNKDASKMILRELRIWSSLNHRNVLPLLGYVMHGSYPALVSKWMENGSLLVYVEKFPNVSIIFLAKGVADGLRYLHEKDIIHSDLKSDNILMSEHGEPLLADFGISRCMTTTSTANSSTGVKGSARWMAVELLTPVADEAIEVGKHTRQSDVWAYGMVVYARFKELLTGKVPFSHLKNDLLVSVAIAGGQIPSEPARPRHEKRKLWPICQACWRTSPSDRPSMAWICDRLSSRVTSLNASQARLDIDGGIQHG</sequence>
<dbReference type="InterPro" id="IPR051681">
    <property type="entry name" value="Ser/Thr_Kinases-Pseudokinases"/>
</dbReference>
<dbReference type="GO" id="GO:0005524">
    <property type="term" value="F:ATP binding"/>
    <property type="evidence" value="ECO:0007669"/>
    <property type="project" value="InterPro"/>
</dbReference>
<dbReference type="OrthoDB" id="541276at2759"/>
<dbReference type="PANTHER" id="PTHR44329">
    <property type="entry name" value="SERINE/THREONINE-PROTEIN KINASE TNNI3K-RELATED"/>
    <property type="match status" value="1"/>
</dbReference>
<proteinExistence type="predicted"/>
<keyword evidence="4" id="KW-1185">Reference proteome</keyword>
<feature type="region of interest" description="Disordered" evidence="1">
    <location>
        <begin position="1"/>
        <end position="22"/>
    </location>
</feature>
<accession>A0A0H2S9A2</accession>
<dbReference type="EMBL" id="KQ085896">
    <property type="protein sequence ID" value="KLO18308.1"/>
    <property type="molecule type" value="Genomic_DNA"/>
</dbReference>
<dbReference type="SMART" id="SM00220">
    <property type="entry name" value="S_TKc"/>
    <property type="match status" value="1"/>
</dbReference>
<evidence type="ECO:0000313" key="3">
    <source>
        <dbReference type="EMBL" id="KLO18308.1"/>
    </source>
</evidence>
<dbReference type="STRING" id="27342.A0A0H2S9A2"/>
<dbReference type="PROSITE" id="PS00108">
    <property type="entry name" value="PROTEIN_KINASE_ST"/>
    <property type="match status" value="1"/>
</dbReference>
<gene>
    <name evidence="3" type="ORF">SCHPADRAFT_820072</name>
</gene>
<dbReference type="InterPro" id="IPR001245">
    <property type="entry name" value="Ser-Thr/Tyr_kinase_cat_dom"/>
</dbReference>
<evidence type="ECO:0000313" key="4">
    <source>
        <dbReference type="Proteomes" id="UP000053477"/>
    </source>
</evidence>
<keyword evidence="3" id="KW-0418">Kinase</keyword>
<feature type="domain" description="Protein kinase" evidence="2">
    <location>
        <begin position="50"/>
        <end position="321"/>
    </location>
</feature>
<dbReference type="SUPFAM" id="SSF56112">
    <property type="entry name" value="Protein kinase-like (PK-like)"/>
    <property type="match status" value="1"/>
</dbReference>
<protein>
    <submittedName>
        <fullName evidence="3">Kinase-like protein</fullName>
    </submittedName>
</protein>
<evidence type="ECO:0000256" key="1">
    <source>
        <dbReference type="SAM" id="MobiDB-lite"/>
    </source>
</evidence>
<organism evidence="3 4">
    <name type="scientific">Schizopora paradoxa</name>
    <dbReference type="NCBI Taxonomy" id="27342"/>
    <lineage>
        <taxon>Eukaryota</taxon>
        <taxon>Fungi</taxon>
        <taxon>Dikarya</taxon>
        <taxon>Basidiomycota</taxon>
        <taxon>Agaricomycotina</taxon>
        <taxon>Agaricomycetes</taxon>
        <taxon>Hymenochaetales</taxon>
        <taxon>Schizoporaceae</taxon>
        <taxon>Schizopora</taxon>
    </lineage>
</organism>
<dbReference type="AlphaFoldDB" id="A0A0H2S9A2"/>
<dbReference type="PROSITE" id="PS50011">
    <property type="entry name" value="PROTEIN_KINASE_DOM"/>
    <property type="match status" value="1"/>
</dbReference>
<dbReference type="Gene3D" id="1.10.510.10">
    <property type="entry name" value="Transferase(Phosphotransferase) domain 1"/>
    <property type="match status" value="1"/>
</dbReference>
<evidence type="ECO:0000259" key="2">
    <source>
        <dbReference type="PROSITE" id="PS50011"/>
    </source>
</evidence>
<dbReference type="InterPro" id="IPR011009">
    <property type="entry name" value="Kinase-like_dom_sf"/>
</dbReference>
<dbReference type="Pfam" id="PF07714">
    <property type="entry name" value="PK_Tyr_Ser-Thr"/>
    <property type="match status" value="1"/>
</dbReference>